<keyword evidence="1" id="KW-0472">Membrane</keyword>
<dbReference type="Proteomes" id="UP001497453">
    <property type="component" value="Chromosome 1"/>
</dbReference>
<evidence type="ECO:0000313" key="2">
    <source>
        <dbReference type="EMBL" id="CAL1694595.1"/>
    </source>
</evidence>
<accession>A0ABP1CFZ2</accession>
<name>A0ABP1CFZ2_9APHY</name>
<feature type="transmembrane region" description="Helical" evidence="1">
    <location>
        <begin position="180"/>
        <end position="198"/>
    </location>
</feature>
<protein>
    <submittedName>
        <fullName evidence="2">Uncharacterized protein</fullName>
    </submittedName>
</protein>
<keyword evidence="3" id="KW-1185">Reference proteome</keyword>
<organism evidence="2 3">
    <name type="scientific">Somion occarium</name>
    <dbReference type="NCBI Taxonomy" id="3059160"/>
    <lineage>
        <taxon>Eukaryota</taxon>
        <taxon>Fungi</taxon>
        <taxon>Dikarya</taxon>
        <taxon>Basidiomycota</taxon>
        <taxon>Agaricomycotina</taxon>
        <taxon>Agaricomycetes</taxon>
        <taxon>Polyporales</taxon>
        <taxon>Cerrenaceae</taxon>
        <taxon>Somion</taxon>
    </lineage>
</organism>
<feature type="transmembrane region" description="Helical" evidence="1">
    <location>
        <begin position="218"/>
        <end position="240"/>
    </location>
</feature>
<dbReference type="EMBL" id="OZ037944">
    <property type="protein sequence ID" value="CAL1694595.1"/>
    <property type="molecule type" value="Genomic_DNA"/>
</dbReference>
<dbReference type="PANTHER" id="PTHR12242:SF1">
    <property type="entry name" value="MYND-TYPE DOMAIN-CONTAINING PROTEIN"/>
    <property type="match status" value="1"/>
</dbReference>
<sequence length="273" mass="31208">MSKGGIYPFLGVSHPFDPDYSFVTSPVFSPFVLAILRLTIASYALFVVLFAIIWDSVRLKNADSLSDIRYFSFFTELSYIGLLAYFWAAGVQTLVYSVRGRYLLQKWPRPLQFLHTLLYSTITTFPILVTIAYWTLLSSSSSFATRFRSWQNISIHAMNSGMALFEIFCTHGGPLPWIHLLFAEIFLACYLGVVYITRATQGFYTYDFLDPHLQHAKLAAYIVGIAVAQIIIFTVVHLLIRLREQLSRRLYVPSTPEAIDEWEEVDRPSSRAV</sequence>
<reference evidence="3" key="1">
    <citation type="submission" date="2024-04" db="EMBL/GenBank/DDBJ databases">
        <authorList>
            <person name="Shaw F."/>
            <person name="Minotto A."/>
        </authorList>
    </citation>
    <scope>NUCLEOTIDE SEQUENCE [LARGE SCALE GENOMIC DNA]</scope>
</reference>
<evidence type="ECO:0000256" key="1">
    <source>
        <dbReference type="SAM" id="Phobius"/>
    </source>
</evidence>
<keyword evidence="1" id="KW-0812">Transmembrane</keyword>
<feature type="transmembrane region" description="Helical" evidence="1">
    <location>
        <begin position="31"/>
        <end position="57"/>
    </location>
</feature>
<gene>
    <name evidence="2" type="ORF">GFSPODELE1_LOCUS383</name>
</gene>
<feature type="transmembrane region" description="Helical" evidence="1">
    <location>
        <begin position="77"/>
        <end position="96"/>
    </location>
</feature>
<keyword evidence="1" id="KW-1133">Transmembrane helix</keyword>
<feature type="transmembrane region" description="Helical" evidence="1">
    <location>
        <begin position="117"/>
        <end position="137"/>
    </location>
</feature>
<dbReference type="PANTHER" id="PTHR12242">
    <property type="entry name" value="OS02G0130600 PROTEIN-RELATED"/>
    <property type="match status" value="1"/>
</dbReference>
<evidence type="ECO:0000313" key="3">
    <source>
        <dbReference type="Proteomes" id="UP001497453"/>
    </source>
</evidence>
<proteinExistence type="predicted"/>